<keyword evidence="18" id="KW-1185">Reference proteome</keyword>
<keyword evidence="12 15" id="KW-0234">DNA repair</keyword>
<keyword evidence="7 15" id="KW-0255">Endonuclease</keyword>
<evidence type="ECO:0000313" key="17">
    <source>
        <dbReference type="EMBL" id="OAO18109.1"/>
    </source>
</evidence>
<dbReference type="InterPro" id="IPR042530">
    <property type="entry name" value="EME1/EME2_C"/>
</dbReference>
<dbReference type="Proteomes" id="UP000078348">
    <property type="component" value="Unassembled WGS sequence"/>
</dbReference>
<comment type="subcellular location">
    <subcellularLocation>
        <location evidence="2 15">Nucleus</location>
    </subcellularLocation>
</comment>
<keyword evidence="5 15" id="KW-0540">Nuclease</keyword>
<dbReference type="GO" id="GO:0000727">
    <property type="term" value="P:double-strand break repair via break-induced replication"/>
    <property type="evidence" value="ECO:0007669"/>
    <property type="project" value="UniProtKB-UniRule"/>
</dbReference>
<evidence type="ECO:0000256" key="12">
    <source>
        <dbReference type="ARBA" id="ARBA00023204"/>
    </source>
</evidence>
<dbReference type="InterPro" id="IPR047416">
    <property type="entry name" value="XPF_nuclease_Mus81"/>
</dbReference>
<dbReference type="PANTHER" id="PTHR13451">
    <property type="entry name" value="CLASS II CROSSOVER JUNCTION ENDONUCLEASE MUS81"/>
    <property type="match status" value="1"/>
</dbReference>
<evidence type="ECO:0000256" key="10">
    <source>
        <dbReference type="ARBA" id="ARBA00022842"/>
    </source>
</evidence>
<dbReference type="GO" id="GO:0000712">
    <property type="term" value="P:resolution of meiotic recombination intermediates"/>
    <property type="evidence" value="ECO:0007669"/>
    <property type="project" value="TreeGrafter"/>
</dbReference>
<evidence type="ECO:0000256" key="13">
    <source>
        <dbReference type="ARBA" id="ARBA00023242"/>
    </source>
</evidence>
<comment type="similarity">
    <text evidence="3 15">Belongs to the XPF family.</text>
</comment>
<dbReference type="SMART" id="SM00891">
    <property type="entry name" value="ERCC4"/>
    <property type="match status" value="1"/>
</dbReference>
<dbReference type="GO" id="GO:0003677">
    <property type="term" value="F:DNA binding"/>
    <property type="evidence" value="ECO:0007669"/>
    <property type="project" value="UniProtKB-UniRule"/>
</dbReference>
<evidence type="ECO:0000256" key="6">
    <source>
        <dbReference type="ARBA" id="ARBA00022723"/>
    </source>
</evidence>
<feature type="domain" description="ERCC4" evidence="16">
    <location>
        <begin position="180"/>
        <end position="277"/>
    </location>
</feature>
<dbReference type="InterPro" id="IPR006166">
    <property type="entry name" value="ERCC4_domain"/>
</dbReference>
<evidence type="ECO:0000259" key="16">
    <source>
        <dbReference type="SMART" id="SM00891"/>
    </source>
</evidence>
<dbReference type="SUPFAM" id="SSF52980">
    <property type="entry name" value="Restriction endonuclease-like"/>
    <property type="match status" value="1"/>
</dbReference>
<dbReference type="Pfam" id="PF21292">
    <property type="entry name" value="EME1-MUS81_C"/>
    <property type="match status" value="1"/>
</dbReference>
<evidence type="ECO:0000256" key="3">
    <source>
        <dbReference type="ARBA" id="ARBA00010015"/>
    </source>
</evidence>
<keyword evidence="10 15" id="KW-0460">Magnesium</keyword>
<evidence type="ECO:0000313" key="18">
    <source>
        <dbReference type="Proteomes" id="UP000078348"/>
    </source>
</evidence>
<dbReference type="Gene3D" id="3.40.50.10130">
    <property type="match status" value="1"/>
</dbReference>
<dbReference type="AlphaFoldDB" id="A0A196SQT1"/>
<dbReference type="Pfam" id="PF02732">
    <property type="entry name" value="ERCC4"/>
    <property type="match status" value="1"/>
</dbReference>
<organism evidence="17 18">
    <name type="scientific">Blastocystis sp. subtype 1 (strain ATCC 50177 / NandII)</name>
    <dbReference type="NCBI Taxonomy" id="478820"/>
    <lineage>
        <taxon>Eukaryota</taxon>
        <taxon>Sar</taxon>
        <taxon>Stramenopiles</taxon>
        <taxon>Bigyra</taxon>
        <taxon>Opalozoa</taxon>
        <taxon>Opalinata</taxon>
        <taxon>Blastocystidae</taxon>
        <taxon>Blastocystis</taxon>
    </lineage>
</organism>
<evidence type="ECO:0000256" key="7">
    <source>
        <dbReference type="ARBA" id="ARBA00022759"/>
    </source>
</evidence>
<comment type="cofactor">
    <cofactor evidence="1 15">
        <name>Mg(2+)</name>
        <dbReference type="ChEBI" id="CHEBI:18420"/>
    </cofactor>
</comment>
<dbReference type="GO" id="GO:0048476">
    <property type="term" value="C:Holliday junction resolvase complex"/>
    <property type="evidence" value="ECO:0007669"/>
    <property type="project" value="UniProtKB-UniRule"/>
</dbReference>
<dbReference type="PANTHER" id="PTHR13451:SF0">
    <property type="entry name" value="CROSSOVER JUNCTION ENDONUCLEASE MUS81"/>
    <property type="match status" value="1"/>
</dbReference>
<proteinExistence type="inferred from homology"/>
<comment type="caution">
    <text evidence="17">The sequence shown here is derived from an EMBL/GenBank/DDBJ whole genome shotgun (WGS) entry which is preliminary data.</text>
</comment>
<gene>
    <name evidence="17" type="ORF">AV274_0144</name>
</gene>
<dbReference type="InterPro" id="IPR033309">
    <property type="entry name" value="Mus81"/>
</dbReference>
<dbReference type="EMBL" id="LXWW01000006">
    <property type="protein sequence ID" value="OAO18109.1"/>
    <property type="molecule type" value="Genomic_DNA"/>
</dbReference>
<keyword evidence="8 15" id="KW-0227">DNA damage</keyword>
<reference evidence="17 18" key="1">
    <citation type="submission" date="2016-05" db="EMBL/GenBank/DDBJ databases">
        <title>Nuclear genome of Blastocystis sp. subtype 1 NandII.</title>
        <authorList>
            <person name="Gentekaki E."/>
            <person name="Curtis B."/>
            <person name="Stairs C."/>
            <person name="Eme L."/>
            <person name="Herman E."/>
            <person name="Klimes V."/>
            <person name="Arias M.C."/>
            <person name="Elias M."/>
            <person name="Hilliou F."/>
            <person name="Klute M."/>
            <person name="Malik S.-B."/>
            <person name="Pightling A."/>
            <person name="Rachubinski R."/>
            <person name="Salas D."/>
            <person name="Schlacht A."/>
            <person name="Suga H."/>
            <person name="Archibald J."/>
            <person name="Ball S.G."/>
            <person name="Clark G."/>
            <person name="Dacks J."/>
            <person name="Van Der Giezen M."/>
            <person name="Tsaousis A."/>
            <person name="Roger A."/>
        </authorList>
    </citation>
    <scope>NUCLEOTIDE SEQUENCE [LARGE SCALE GENOMIC DNA]</scope>
    <source>
        <strain evidence="18">ATCC 50177 / NandII</strain>
    </source>
</reference>
<sequence length="437" mass="49136">MLSCESSCPLVLLESVASFIQEKWMEDGMSAKKLKDTVALLVKNGLLSSQDGEVRLTSVGERLSVLCLKEVRLDYPCVEAFIQEGYLQKLEAPTAAMPVTPATPATQAAASTVQNTPHSTAQSTTLGTDVVLPSIRWPLAPPPPSFVMGDWQQAEEEEPALLPPPRNPVTIAEAEAWEVLLLLDNREVRTKKDRDFLKNQLVQAGVECDVRNLSLGDMQWVLRRPRDGVEVMLNVLVERKNVRDLAMSIMDGRFNEQQFRLLRCGVRRVVYLVEGALRSQDVMPPDSLQTAIMMTVVHRGIYVYQSTSIDDTVVFLKELTDVVKGEVERFFATGDETCLHPQRMAYEAFQEQFAKTKGSKLKHLWCKQLRQIPRCTVAKTLIIAKQYPTMATLLRAYERLGTEKEKEDLLKSLGDKSRKVIIGPALSKSIFHYLCKK</sequence>
<dbReference type="GO" id="GO:0046872">
    <property type="term" value="F:metal ion binding"/>
    <property type="evidence" value="ECO:0007669"/>
    <property type="project" value="UniProtKB-UniRule"/>
</dbReference>
<keyword evidence="6 15" id="KW-0479">Metal-binding</keyword>
<dbReference type="GO" id="GO:0006308">
    <property type="term" value="P:DNA catabolic process"/>
    <property type="evidence" value="ECO:0007669"/>
    <property type="project" value="UniProtKB-UniRule"/>
</dbReference>
<evidence type="ECO:0000256" key="1">
    <source>
        <dbReference type="ARBA" id="ARBA00001946"/>
    </source>
</evidence>
<evidence type="ECO:0000256" key="8">
    <source>
        <dbReference type="ARBA" id="ARBA00022763"/>
    </source>
</evidence>
<dbReference type="GO" id="GO:0031573">
    <property type="term" value="P:mitotic intra-S DNA damage checkpoint signaling"/>
    <property type="evidence" value="ECO:0007669"/>
    <property type="project" value="TreeGrafter"/>
</dbReference>
<dbReference type="GO" id="GO:0008821">
    <property type="term" value="F:crossover junction DNA endonuclease activity"/>
    <property type="evidence" value="ECO:0007669"/>
    <property type="project" value="UniProtKB-UniRule"/>
</dbReference>
<keyword evidence="11 15" id="KW-0233">DNA recombination</keyword>
<dbReference type="FunFam" id="3.40.50.10130:FF:000005">
    <property type="entry name" value="crossover junction endonuclease MUS81 isoform X1"/>
    <property type="match status" value="1"/>
</dbReference>
<keyword evidence="13 15" id="KW-0539">Nucleus</keyword>
<keyword evidence="14" id="KW-0469">Meiosis</keyword>
<keyword evidence="9 15" id="KW-0378">Hydrolase</keyword>
<comment type="function">
    <text evidence="15">Interacts with EME1 to form a DNA structure-specific endonuclease with substrate preference for branched DNA structures with a 5'-end at the branch nick. Typical substrates include 3'-flap structures, D-loops, replication forks and nicked Holliday junctions. May be required in mitosis for the processing of stalled or collapsed replication fork intermediates. May be required in meiosis for the repair of meiosis-specific double strand breaks subsequent to single-end invasion (SEI).</text>
</comment>
<evidence type="ECO:0000256" key="15">
    <source>
        <dbReference type="RuleBase" id="RU369042"/>
    </source>
</evidence>
<dbReference type="STRING" id="478820.A0A196SQT1"/>
<dbReference type="GO" id="GO:0048257">
    <property type="term" value="F:3'-flap endonuclease activity"/>
    <property type="evidence" value="ECO:0007669"/>
    <property type="project" value="TreeGrafter"/>
</dbReference>
<dbReference type="CDD" id="cd20074">
    <property type="entry name" value="XPF_nuclease_Mus81"/>
    <property type="match status" value="1"/>
</dbReference>
<evidence type="ECO:0000256" key="5">
    <source>
        <dbReference type="ARBA" id="ARBA00022722"/>
    </source>
</evidence>
<accession>A0A196SQT1</accession>
<protein>
    <recommendedName>
        <fullName evidence="4 15">Crossover junction endonuclease MUS81</fullName>
        <ecNumber evidence="15">3.1.22.-</ecNumber>
    </recommendedName>
</protein>
<dbReference type="OrthoDB" id="5963188at2759"/>
<evidence type="ECO:0000256" key="2">
    <source>
        <dbReference type="ARBA" id="ARBA00004123"/>
    </source>
</evidence>
<evidence type="ECO:0000256" key="14">
    <source>
        <dbReference type="ARBA" id="ARBA00023254"/>
    </source>
</evidence>
<dbReference type="Gene3D" id="1.10.150.670">
    <property type="entry name" value="Crossover junction endonuclease EME1, DNA-binding domain"/>
    <property type="match status" value="1"/>
</dbReference>
<comment type="subunit">
    <text evidence="15">Interacts with EME1.</text>
</comment>
<dbReference type="InterPro" id="IPR011335">
    <property type="entry name" value="Restrct_endonuc-II-like"/>
</dbReference>
<evidence type="ECO:0000256" key="4">
    <source>
        <dbReference type="ARBA" id="ARBA00017114"/>
    </source>
</evidence>
<evidence type="ECO:0000256" key="11">
    <source>
        <dbReference type="ARBA" id="ARBA00023172"/>
    </source>
</evidence>
<evidence type="ECO:0000256" key="9">
    <source>
        <dbReference type="ARBA" id="ARBA00022801"/>
    </source>
</evidence>
<dbReference type="EC" id="3.1.22.-" evidence="15"/>
<name>A0A196SQT1_BLAHN</name>
<dbReference type="GO" id="GO:0005634">
    <property type="term" value="C:nucleus"/>
    <property type="evidence" value="ECO:0007669"/>
    <property type="project" value="UniProtKB-SubCell"/>
</dbReference>